<dbReference type="GO" id="GO:1990189">
    <property type="term" value="F:protein N-terminal-serine acetyltransferase activity"/>
    <property type="evidence" value="ECO:0007669"/>
    <property type="project" value="UniProtKB-EC"/>
</dbReference>
<evidence type="ECO:0000256" key="2">
    <source>
        <dbReference type="ARBA" id="ARBA00004496"/>
    </source>
</evidence>
<evidence type="ECO:0000256" key="9">
    <source>
        <dbReference type="ARBA" id="ARBA00023315"/>
    </source>
</evidence>
<name>A0A8T2QSF1_CERRI</name>
<gene>
    <name evidence="13" type="ORF">KP509_32G011100</name>
</gene>
<evidence type="ECO:0000256" key="5">
    <source>
        <dbReference type="ARBA" id="ARBA00015043"/>
    </source>
</evidence>
<protein>
    <recommendedName>
        <fullName evidence="5">N-alpha-acetyltransferase 40</fullName>
        <ecNumber evidence="4">2.3.1.257</ecNumber>
    </recommendedName>
</protein>
<dbReference type="Pfam" id="PF00583">
    <property type="entry name" value="Acetyltransf_1"/>
    <property type="match status" value="1"/>
</dbReference>
<evidence type="ECO:0000256" key="10">
    <source>
        <dbReference type="ARBA" id="ARBA00047821"/>
    </source>
</evidence>
<evidence type="ECO:0000256" key="4">
    <source>
        <dbReference type="ARBA" id="ARBA00012950"/>
    </source>
</evidence>
<dbReference type="InterPro" id="IPR039949">
    <property type="entry name" value="NAA40"/>
</dbReference>
<comment type="catalytic activity">
    <reaction evidence="10">
        <text>N-terminal L-seryl-[histone H2A] + acetyl-CoA = N-terminal N(alpha)-acetyl-L-seryl-[histone H2A] + CoA + H(+)</text>
        <dbReference type="Rhea" id="RHEA:50600"/>
        <dbReference type="Rhea" id="RHEA-COMP:12742"/>
        <dbReference type="Rhea" id="RHEA-COMP:12744"/>
        <dbReference type="ChEBI" id="CHEBI:15378"/>
        <dbReference type="ChEBI" id="CHEBI:57287"/>
        <dbReference type="ChEBI" id="CHEBI:57288"/>
        <dbReference type="ChEBI" id="CHEBI:64738"/>
        <dbReference type="ChEBI" id="CHEBI:83690"/>
        <dbReference type="EC" id="2.3.1.257"/>
    </reaction>
</comment>
<comment type="caution">
    <text evidence="13">The sequence shown here is derived from an EMBL/GenBank/DDBJ whole genome shotgun (WGS) entry which is preliminary data.</text>
</comment>
<feature type="domain" description="N-acetyltransferase" evidence="12">
    <location>
        <begin position="95"/>
        <end position="244"/>
    </location>
</feature>
<dbReference type="GO" id="GO:0005737">
    <property type="term" value="C:cytoplasm"/>
    <property type="evidence" value="ECO:0007669"/>
    <property type="project" value="UniProtKB-SubCell"/>
</dbReference>
<evidence type="ECO:0000256" key="8">
    <source>
        <dbReference type="ARBA" id="ARBA00023242"/>
    </source>
</evidence>
<dbReference type="OMA" id="AYLHYRF"/>
<sequence>MDKKKRTGKEKKLKRKEEIARHKSYEEAIKRAYLKGDHLADFPAFTEFNRNGISVTLESSRGSLLSSYMKEYIQNLLKINMEGPYGIEWHEEEKVKGREMVEENALYIFVRLNQQGNDQEVGTIISKEKNIQTLWKGTGAPVVAFVQYRFVMEEELPVLYVYEIQLEDTIQGKGLGKFLMQLLELIARKNNMMAVVLTVKKRNEGAMRFYLNKLSYKISSTSPSKVDPLFCRNMQTVLMKFYARCSMLRPCLFLRIL</sequence>
<dbReference type="AlphaFoldDB" id="A0A8T2QSF1"/>
<comment type="subcellular location">
    <subcellularLocation>
        <location evidence="2">Cytoplasm</location>
    </subcellularLocation>
    <subcellularLocation>
        <location evidence="1">Nucleus</location>
    </subcellularLocation>
</comment>
<keyword evidence="7" id="KW-0808">Transferase</keyword>
<dbReference type="OrthoDB" id="424551at2759"/>
<evidence type="ECO:0000256" key="11">
    <source>
        <dbReference type="ARBA" id="ARBA00049524"/>
    </source>
</evidence>
<dbReference type="GO" id="GO:0010485">
    <property type="term" value="F:histone H4 acetyltransferase activity"/>
    <property type="evidence" value="ECO:0007669"/>
    <property type="project" value="InterPro"/>
</dbReference>
<dbReference type="PANTHER" id="PTHR20531">
    <property type="entry name" value="N-ALPHA-ACETYLTRANSFERASE 40"/>
    <property type="match status" value="1"/>
</dbReference>
<dbReference type="GO" id="GO:0043998">
    <property type="term" value="F:histone H2A acetyltransferase activity"/>
    <property type="evidence" value="ECO:0007669"/>
    <property type="project" value="InterPro"/>
</dbReference>
<proteinExistence type="inferred from homology"/>
<keyword evidence="9" id="KW-0012">Acyltransferase</keyword>
<dbReference type="Proteomes" id="UP000825935">
    <property type="component" value="Chromosome 32"/>
</dbReference>
<comment type="catalytic activity">
    <reaction evidence="11">
        <text>N-terminal L-seryl-[histone H4] + acetyl-CoA = N-terminal N(alpha)-acetyl-L-seryl-[histone H4] + CoA + H(+)</text>
        <dbReference type="Rhea" id="RHEA:50596"/>
        <dbReference type="Rhea" id="RHEA-COMP:12740"/>
        <dbReference type="Rhea" id="RHEA-COMP:12743"/>
        <dbReference type="ChEBI" id="CHEBI:15378"/>
        <dbReference type="ChEBI" id="CHEBI:57287"/>
        <dbReference type="ChEBI" id="CHEBI:57288"/>
        <dbReference type="ChEBI" id="CHEBI:64738"/>
        <dbReference type="ChEBI" id="CHEBI:83690"/>
        <dbReference type="EC" id="2.3.1.257"/>
    </reaction>
</comment>
<evidence type="ECO:0000313" key="13">
    <source>
        <dbReference type="EMBL" id="KAH7286528.1"/>
    </source>
</evidence>
<evidence type="ECO:0000256" key="7">
    <source>
        <dbReference type="ARBA" id="ARBA00022679"/>
    </source>
</evidence>
<dbReference type="Gene3D" id="3.40.630.30">
    <property type="match status" value="1"/>
</dbReference>
<evidence type="ECO:0000256" key="3">
    <source>
        <dbReference type="ARBA" id="ARBA00008870"/>
    </source>
</evidence>
<evidence type="ECO:0000256" key="6">
    <source>
        <dbReference type="ARBA" id="ARBA00022490"/>
    </source>
</evidence>
<dbReference type="PANTHER" id="PTHR20531:SF1">
    <property type="entry name" value="N-ALPHA-ACETYLTRANSFERASE 40"/>
    <property type="match status" value="1"/>
</dbReference>
<comment type="similarity">
    <text evidence="3">Belongs to the acetyltransferase family. NAA40 subfamily.</text>
</comment>
<organism evidence="13 14">
    <name type="scientific">Ceratopteris richardii</name>
    <name type="common">Triangle waterfern</name>
    <dbReference type="NCBI Taxonomy" id="49495"/>
    <lineage>
        <taxon>Eukaryota</taxon>
        <taxon>Viridiplantae</taxon>
        <taxon>Streptophyta</taxon>
        <taxon>Embryophyta</taxon>
        <taxon>Tracheophyta</taxon>
        <taxon>Polypodiopsida</taxon>
        <taxon>Polypodiidae</taxon>
        <taxon>Polypodiales</taxon>
        <taxon>Pteridineae</taxon>
        <taxon>Pteridaceae</taxon>
        <taxon>Parkerioideae</taxon>
        <taxon>Ceratopteris</taxon>
    </lineage>
</organism>
<dbReference type="InterPro" id="IPR016181">
    <property type="entry name" value="Acyl_CoA_acyltransferase"/>
</dbReference>
<dbReference type="EMBL" id="CM035437">
    <property type="protein sequence ID" value="KAH7286528.1"/>
    <property type="molecule type" value="Genomic_DNA"/>
</dbReference>
<dbReference type="PROSITE" id="PS51186">
    <property type="entry name" value="GNAT"/>
    <property type="match status" value="1"/>
</dbReference>
<evidence type="ECO:0000256" key="1">
    <source>
        <dbReference type="ARBA" id="ARBA00004123"/>
    </source>
</evidence>
<keyword evidence="6" id="KW-0963">Cytoplasm</keyword>
<dbReference type="CDD" id="cd04301">
    <property type="entry name" value="NAT_SF"/>
    <property type="match status" value="1"/>
</dbReference>
<evidence type="ECO:0000313" key="14">
    <source>
        <dbReference type="Proteomes" id="UP000825935"/>
    </source>
</evidence>
<accession>A0A8T2QSF1</accession>
<dbReference type="InterPro" id="IPR000182">
    <property type="entry name" value="GNAT_dom"/>
</dbReference>
<dbReference type="GO" id="GO:0005634">
    <property type="term" value="C:nucleus"/>
    <property type="evidence" value="ECO:0007669"/>
    <property type="project" value="UniProtKB-SubCell"/>
</dbReference>
<dbReference type="EC" id="2.3.1.257" evidence="4"/>
<keyword evidence="14" id="KW-1185">Reference proteome</keyword>
<reference evidence="13" key="1">
    <citation type="submission" date="2021-08" db="EMBL/GenBank/DDBJ databases">
        <title>WGS assembly of Ceratopteris richardii.</title>
        <authorList>
            <person name="Marchant D.B."/>
            <person name="Chen G."/>
            <person name="Jenkins J."/>
            <person name="Shu S."/>
            <person name="Leebens-Mack J."/>
            <person name="Grimwood J."/>
            <person name="Schmutz J."/>
            <person name="Soltis P."/>
            <person name="Soltis D."/>
            <person name="Chen Z.-H."/>
        </authorList>
    </citation>
    <scope>NUCLEOTIDE SEQUENCE</scope>
    <source>
        <strain evidence="13">Whitten #5841</strain>
        <tissue evidence="13">Leaf</tissue>
    </source>
</reference>
<dbReference type="SUPFAM" id="SSF55729">
    <property type="entry name" value="Acyl-CoA N-acyltransferases (Nat)"/>
    <property type="match status" value="1"/>
</dbReference>
<keyword evidence="8" id="KW-0539">Nucleus</keyword>
<evidence type="ECO:0000259" key="12">
    <source>
        <dbReference type="PROSITE" id="PS51186"/>
    </source>
</evidence>